<dbReference type="GO" id="GO:1900103">
    <property type="term" value="P:positive regulation of endoplasmic reticulum unfolded protein response"/>
    <property type="evidence" value="ECO:0007669"/>
    <property type="project" value="EnsemblFungi"/>
</dbReference>
<feature type="active site" evidence="5">
    <location>
        <position position="407"/>
    </location>
</feature>
<dbReference type="AlphaFoldDB" id="G8ZSM4"/>
<dbReference type="PRINTS" id="PR00747">
    <property type="entry name" value="GLYHDRLASE47"/>
</dbReference>
<keyword evidence="8" id="KW-0732">Signal</keyword>
<dbReference type="STRING" id="1076872.G8ZSM4"/>
<dbReference type="RefSeq" id="XP_003680829.1">
    <property type="nucleotide sequence ID" value="XM_003680781.1"/>
</dbReference>
<dbReference type="Gene3D" id="1.50.10.10">
    <property type="match status" value="1"/>
</dbReference>
<evidence type="ECO:0000256" key="5">
    <source>
        <dbReference type="PIRSR" id="PIRSR601382-1"/>
    </source>
</evidence>
<keyword evidence="4" id="KW-0325">Glycoprotein</keyword>
<evidence type="ECO:0000256" key="8">
    <source>
        <dbReference type="SAM" id="SignalP"/>
    </source>
</evidence>
<dbReference type="InterPro" id="IPR001382">
    <property type="entry name" value="Glyco_hydro_47"/>
</dbReference>
<evidence type="ECO:0000256" key="7">
    <source>
        <dbReference type="RuleBase" id="RU361193"/>
    </source>
</evidence>
<evidence type="ECO:0000256" key="2">
    <source>
        <dbReference type="ARBA" id="ARBA00007658"/>
    </source>
</evidence>
<proteinExistence type="inferred from homology"/>
<dbReference type="EC" id="3.2.1.-" evidence="7"/>
<dbReference type="GeneID" id="11502077"/>
<dbReference type="GO" id="GO:0044322">
    <property type="term" value="C:endoplasmic reticulum quality control compartment"/>
    <property type="evidence" value="ECO:0007669"/>
    <property type="project" value="GOC"/>
</dbReference>
<dbReference type="GO" id="GO:0004571">
    <property type="term" value="F:mannosyl-oligosaccharide 1,2-alpha-mannosidase activity"/>
    <property type="evidence" value="ECO:0007669"/>
    <property type="project" value="EnsemblFungi"/>
</dbReference>
<dbReference type="KEGG" id="tdl:TDEL_0D00340"/>
<keyword evidence="7" id="KW-0378">Hydrolase</keyword>
<dbReference type="InterPro" id="IPR036026">
    <property type="entry name" value="Seven-hairpin_glycosidases"/>
</dbReference>
<feature type="active site" description="Proton donor" evidence="5">
    <location>
        <position position="132"/>
    </location>
</feature>
<dbReference type="GO" id="GO:0097466">
    <property type="term" value="P:ubiquitin-dependent glycoprotein ERAD pathway"/>
    <property type="evidence" value="ECO:0007669"/>
    <property type="project" value="EnsemblFungi"/>
</dbReference>
<keyword evidence="6" id="KW-0106">Calcium</keyword>
<dbReference type="InterPro" id="IPR012341">
    <property type="entry name" value="6hp_glycosidase-like_sf"/>
</dbReference>
<dbReference type="Proteomes" id="UP000005627">
    <property type="component" value="Chromosome 4"/>
</dbReference>
<dbReference type="GO" id="GO:0030246">
    <property type="term" value="F:carbohydrate binding"/>
    <property type="evidence" value="ECO:0007669"/>
    <property type="project" value="EnsemblFungi"/>
</dbReference>
<dbReference type="OrthoDB" id="8118055at2759"/>
<evidence type="ECO:0000313" key="9">
    <source>
        <dbReference type="EMBL" id="CCE91618.1"/>
    </source>
</evidence>
<evidence type="ECO:0000256" key="1">
    <source>
        <dbReference type="ARBA" id="ARBA00004240"/>
    </source>
</evidence>
<protein>
    <recommendedName>
        <fullName evidence="7">alpha-1,2-Mannosidase</fullName>
        <ecNumber evidence="7">3.2.1.-</ecNumber>
    </recommendedName>
</protein>
<dbReference type="InterPro" id="IPR044674">
    <property type="entry name" value="EDEM1/2/3"/>
</dbReference>
<accession>G8ZSM4</accession>
<feature type="signal peptide" evidence="8">
    <location>
        <begin position="1"/>
        <end position="18"/>
    </location>
</feature>
<feature type="active site" description="Proton donor" evidence="5">
    <location>
        <position position="369"/>
    </location>
</feature>
<keyword evidence="10" id="KW-1185">Reference proteome</keyword>
<feature type="binding site" evidence="6">
    <location>
        <position position="493"/>
    </location>
    <ligand>
        <name>Ca(2+)</name>
        <dbReference type="ChEBI" id="CHEBI:29108"/>
    </ligand>
</feature>
<comment type="cofactor">
    <cofactor evidence="6">
        <name>Ca(2+)</name>
        <dbReference type="ChEBI" id="CHEBI:29108"/>
    </cofactor>
</comment>
<reference evidence="9 10" key="1">
    <citation type="journal article" date="2011" name="Proc. Natl. Acad. Sci. U.S.A.">
        <title>Evolutionary erosion of yeast sex chromosomes by mating-type switching accidents.</title>
        <authorList>
            <person name="Gordon J.L."/>
            <person name="Armisen D."/>
            <person name="Proux-Wera E."/>
            <person name="Oheigeartaigh S.S."/>
            <person name="Byrne K.P."/>
            <person name="Wolfe K.H."/>
        </authorList>
    </citation>
    <scope>NUCLEOTIDE SEQUENCE [LARGE SCALE GENOMIC DNA]</scope>
    <source>
        <strain evidence="10">ATCC 10662 / CBS 1146 / NBRC 0425 / NCYC 2629 / NRRL Y-866</strain>
    </source>
</reference>
<dbReference type="InParanoid" id="G8ZSM4"/>
<feature type="active site" evidence="5">
    <location>
        <position position="276"/>
    </location>
</feature>
<dbReference type="FunCoup" id="G8ZSM4">
    <property type="interactions" value="551"/>
</dbReference>
<evidence type="ECO:0000313" key="10">
    <source>
        <dbReference type="Proteomes" id="UP000005627"/>
    </source>
</evidence>
<name>G8ZSM4_TORDE</name>
<evidence type="ECO:0000256" key="3">
    <source>
        <dbReference type="ARBA" id="ARBA00022824"/>
    </source>
</evidence>
<dbReference type="PANTHER" id="PTHR45679">
    <property type="entry name" value="ER DEGRADATION-ENHANCING ALPHA-MANNOSIDASE-LIKE PROTEIN 2"/>
    <property type="match status" value="1"/>
</dbReference>
<dbReference type="EMBL" id="HE616745">
    <property type="protein sequence ID" value="CCE91618.1"/>
    <property type="molecule type" value="Genomic_DNA"/>
</dbReference>
<keyword evidence="3" id="KW-0256">Endoplasmic reticulum</keyword>
<evidence type="ECO:0000256" key="6">
    <source>
        <dbReference type="PIRSR" id="PIRSR601382-2"/>
    </source>
</evidence>
<dbReference type="HOGENOM" id="CLU_003818_5_3_1"/>
<feature type="chain" id="PRO_5003519583" description="alpha-1,2-Mannosidase" evidence="8">
    <location>
        <begin position="19"/>
        <end position="784"/>
    </location>
</feature>
<dbReference type="GO" id="GO:0005509">
    <property type="term" value="F:calcium ion binding"/>
    <property type="evidence" value="ECO:0007669"/>
    <property type="project" value="InterPro"/>
</dbReference>
<gene>
    <name evidence="9" type="primary">TDEL0D00340</name>
    <name evidence="9" type="ORF">TDEL_0D00340</name>
</gene>
<dbReference type="GO" id="GO:0016020">
    <property type="term" value="C:membrane"/>
    <property type="evidence" value="ECO:0007669"/>
    <property type="project" value="InterPro"/>
</dbReference>
<dbReference type="GO" id="GO:0005975">
    <property type="term" value="P:carbohydrate metabolic process"/>
    <property type="evidence" value="ECO:0007669"/>
    <property type="project" value="InterPro"/>
</dbReference>
<sequence length="784" mass="90155">MLIHLAFSLLLLLRCGFSISDFDKYSFNRAELNHYKKQVKDLFYFAHDNYLEKAYPFDELRPISCVPNVRNFDDPDDIIKNDVLGNFSVTLIDSLTTIAIFNDRSKFRQVAELIKDRFPQKFDLDSTVQVFETTIRVVGGLISSHLYATDPSKQVYLGPEYDGFLLDLAQDMADRLLPAYLTTTGLPLARINLKHGLVGLTADMVAENNVAAMASPMFEFTMLSHLTNNEKYGAVTRYAMNKTWELKSELNLLPMSFNPETGQCYSHFTGIGASIDSFYEYALKGAVLFNDEHLHEIWHDSFEALKMYCKADWFFVNAHPTTGQMSAPWVDSLGAFFPGLQVLAGDVEDAKFKNIMSLKLWDTFGGIPERWLFQKEVAQDAGLSLEEKKALKERANVPLEWYPLRPEFVESTYFLYRATRDPFYLNIGVAVLESFQTRFKYKCGFGGIQDVMTGEAQDRMETFVLSETLKYLYLLFDEDNEIHHTRDNVVFSTEAHPMWISASTMKSYSQNKYFTDLLYLQHLKACRDLDDQLKAKSNRRFFLKERLPEFAKTFFSEDKKTAIRHSTKKWASFKKVCPVIETDTGPWQFSNVLNNFDRLFEIDHRYNDTLIKPLYLAASEPLEINTRFYTRWANQSHCNCRAPATTTSFELIMDMPGRGQLEQLPNGSITSDTLSGRWKFRIEKLQPGLVDIYGQEITSAIFETADCKNLFKPSLQTGLYSPTLLYRITALNGMQLPSDGQVVLNRTRLLEVPENANVLRQLFGYTPHHQLMFESTPIINLYLA</sequence>
<dbReference type="GO" id="GO:0106055">
    <property type="term" value="C:mannosyl-oligosaccharide 1,2-alpha-mannosidase complex"/>
    <property type="evidence" value="ECO:0007669"/>
    <property type="project" value="EnsemblFungi"/>
</dbReference>
<keyword evidence="6" id="KW-0479">Metal-binding</keyword>
<dbReference type="eggNOG" id="KOG2429">
    <property type="taxonomic scope" value="Eukaryota"/>
</dbReference>
<dbReference type="Pfam" id="PF01532">
    <property type="entry name" value="Glyco_hydro_47"/>
    <property type="match status" value="1"/>
</dbReference>
<comment type="similarity">
    <text evidence="2 7">Belongs to the glycosyl hydrolase 47 family.</text>
</comment>
<dbReference type="GO" id="GO:1904380">
    <property type="term" value="P:endoplasmic reticulum mannose trimming"/>
    <property type="evidence" value="ECO:0007669"/>
    <property type="project" value="EnsemblFungi"/>
</dbReference>
<organism evidence="9 10">
    <name type="scientific">Torulaspora delbrueckii</name>
    <name type="common">Yeast</name>
    <name type="synonym">Candida colliculosa</name>
    <dbReference type="NCBI Taxonomy" id="4950"/>
    <lineage>
        <taxon>Eukaryota</taxon>
        <taxon>Fungi</taxon>
        <taxon>Dikarya</taxon>
        <taxon>Ascomycota</taxon>
        <taxon>Saccharomycotina</taxon>
        <taxon>Saccharomycetes</taxon>
        <taxon>Saccharomycetales</taxon>
        <taxon>Saccharomycetaceae</taxon>
        <taxon>Torulaspora</taxon>
    </lineage>
</organism>
<comment type="subcellular location">
    <subcellularLocation>
        <location evidence="1">Endoplasmic reticulum</location>
    </subcellularLocation>
</comment>
<evidence type="ECO:0000256" key="4">
    <source>
        <dbReference type="ARBA" id="ARBA00023180"/>
    </source>
</evidence>
<dbReference type="SUPFAM" id="SSF48225">
    <property type="entry name" value="Seven-hairpin glycosidases"/>
    <property type="match status" value="1"/>
</dbReference>
<dbReference type="PANTHER" id="PTHR45679:SF5">
    <property type="entry name" value="ER DEGRADATION-ENHANCING ALPHA-MANNOSIDASE-LIKE PROTEIN 1"/>
    <property type="match status" value="1"/>
</dbReference>
<keyword evidence="7" id="KW-0326">Glycosidase</keyword>